<protein>
    <submittedName>
        <fullName evidence="1">Uncharacterized protein</fullName>
    </submittedName>
</protein>
<organism evidence="1 2">
    <name type="scientific">Longibacter salinarum</name>
    <dbReference type="NCBI Taxonomy" id="1850348"/>
    <lineage>
        <taxon>Bacteria</taxon>
        <taxon>Pseudomonadati</taxon>
        <taxon>Rhodothermota</taxon>
        <taxon>Rhodothermia</taxon>
        <taxon>Rhodothermales</taxon>
        <taxon>Salisaetaceae</taxon>
        <taxon>Longibacter</taxon>
    </lineage>
</organism>
<name>A0A2A8CVG7_9BACT</name>
<gene>
    <name evidence="1" type="ORF">CRI94_12045</name>
</gene>
<dbReference type="OrthoDB" id="1494274at2"/>
<evidence type="ECO:0000313" key="2">
    <source>
        <dbReference type="Proteomes" id="UP000220102"/>
    </source>
</evidence>
<keyword evidence="2" id="KW-1185">Reference proteome</keyword>
<dbReference type="AlphaFoldDB" id="A0A2A8CVG7"/>
<reference evidence="1 2" key="1">
    <citation type="submission" date="2017-10" db="EMBL/GenBank/DDBJ databases">
        <title>Draft genome of Longibacter Salinarum.</title>
        <authorList>
            <person name="Goh K.M."/>
            <person name="Shamsir M.S."/>
            <person name="Lim S.W."/>
        </authorList>
    </citation>
    <scope>NUCLEOTIDE SEQUENCE [LARGE SCALE GENOMIC DNA]</scope>
    <source>
        <strain evidence="1 2">KCTC 52045</strain>
    </source>
</reference>
<dbReference type="RefSeq" id="WP_098076083.1">
    <property type="nucleotide sequence ID" value="NZ_PDEQ01000006.1"/>
</dbReference>
<comment type="caution">
    <text evidence="1">The sequence shown here is derived from an EMBL/GenBank/DDBJ whole genome shotgun (WGS) entry which is preliminary data.</text>
</comment>
<accession>A0A2A8CVG7</accession>
<proteinExistence type="predicted"/>
<dbReference type="EMBL" id="PDEQ01000006">
    <property type="protein sequence ID" value="PEN12749.1"/>
    <property type="molecule type" value="Genomic_DNA"/>
</dbReference>
<dbReference type="Proteomes" id="UP000220102">
    <property type="component" value="Unassembled WGS sequence"/>
</dbReference>
<sequence length="118" mass="13525">MSYPSDAEPILSTRCKLPGRSLWFSRAHLHEDHIELSGWNWRGRFSRSIELDNIDRFQWWAVLNDVNFLLHLKDGAAVPLQLLRSAGVWSCKLHELLGQSILAQDAIPRVAPRRDIAA</sequence>
<evidence type="ECO:0000313" key="1">
    <source>
        <dbReference type="EMBL" id="PEN12749.1"/>
    </source>
</evidence>